<organism evidence="2 3">
    <name type="scientific">Nocardioides donggukensis</name>
    <dbReference type="NCBI Taxonomy" id="2774019"/>
    <lineage>
        <taxon>Bacteria</taxon>
        <taxon>Bacillati</taxon>
        <taxon>Actinomycetota</taxon>
        <taxon>Actinomycetes</taxon>
        <taxon>Propionibacteriales</taxon>
        <taxon>Nocardioidaceae</taxon>
        <taxon>Nocardioides</taxon>
    </lineage>
</organism>
<dbReference type="Pfam" id="PF06108">
    <property type="entry name" value="DUF952"/>
    <property type="match status" value="1"/>
</dbReference>
<proteinExistence type="predicted"/>
<dbReference type="Proteomes" id="UP000616839">
    <property type="component" value="Unassembled WGS sequence"/>
</dbReference>
<feature type="transmembrane region" description="Helical" evidence="1">
    <location>
        <begin position="131"/>
        <end position="152"/>
    </location>
</feature>
<dbReference type="RefSeq" id="WP_192143386.1">
    <property type="nucleotide sequence ID" value="NZ_JACYXZ010000003.1"/>
</dbReference>
<feature type="transmembrane region" description="Helical" evidence="1">
    <location>
        <begin position="158"/>
        <end position="176"/>
    </location>
</feature>
<accession>A0A927K6U4</accession>
<evidence type="ECO:0000313" key="3">
    <source>
        <dbReference type="Proteomes" id="UP000616839"/>
    </source>
</evidence>
<protein>
    <submittedName>
        <fullName evidence="2">DUF952 domain-containing protein</fullName>
    </submittedName>
</protein>
<dbReference type="InterPro" id="IPR009297">
    <property type="entry name" value="DUF952"/>
</dbReference>
<comment type="caution">
    <text evidence="2">The sequence shown here is derived from an EMBL/GenBank/DDBJ whole genome shotgun (WGS) entry which is preliminary data.</text>
</comment>
<dbReference type="PANTHER" id="PTHR34129">
    <property type="entry name" value="BLR1139 PROTEIN"/>
    <property type="match status" value="1"/>
</dbReference>
<keyword evidence="3" id="KW-1185">Reference proteome</keyword>
<evidence type="ECO:0000313" key="2">
    <source>
        <dbReference type="EMBL" id="MBD8870083.1"/>
    </source>
</evidence>
<name>A0A927K6U4_9ACTN</name>
<evidence type="ECO:0000256" key="1">
    <source>
        <dbReference type="SAM" id="Phobius"/>
    </source>
</evidence>
<dbReference type="AlphaFoldDB" id="A0A927K6U4"/>
<keyword evidence="1" id="KW-0812">Transmembrane</keyword>
<keyword evidence="1" id="KW-1133">Transmembrane helix</keyword>
<dbReference type="SUPFAM" id="SSF56399">
    <property type="entry name" value="ADP-ribosylation"/>
    <property type="match status" value="1"/>
</dbReference>
<keyword evidence="1" id="KW-0472">Membrane</keyword>
<gene>
    <name evidence="2" type="ORF">IE331_10660</name>
</gene>
<sequence length="185" mass="20068">MRIFHVAERSRWEAAKLAGSYAWSTLGRTLEEEGFIHAARADQWPRVLERFYADPPGPLVLLTIETDLLTSPWREDRVGEDTFPHIHGPLNPAAVVAEEPLAWAGTTAEGRGSDPRPSFAQVFVGEMAVRMLAAAAVMVLAIGCGVAVSVLVNERLGLVGLLAGVALGVALVLPVARRRRERRQG</sequence>
<dbReference type="PANTHER" id="PTHR34129:SF1">
    <property type="entry name" value="DUF952 DOMAIN-CONTAINING PROTEIN"/>
    <property type="match status" value="1"/>
</dbReference>
<dbReference type="Gene3D" id="3.20.170.20">
    <property type="entry name" value="Protein of unknown function DUF952"/>
    <property type="match status" value="1"/>
</dbReference>
<reference evidence="2" key="1">
    <citation type="submission" date="2020-09" db="EMBL/GenBank/DDBJ databases">
        <title>Nocardioides sp. strain MJB4 16S ribosomal RNA gene Genome sequencing and assembly.</title>
        <authorList>
            <person name="Kim I."/>
        </authorList>
    </citation>
    <scope>NUCLEOTIDE SEQUENCE</scope>
    <source>
        <strain evidence="2">MJB4</strain>
    </source>
</reference>
<dbReference type="EMBL" id="JACYXZ010000003">
    <property type="protein sequence ID" value="MBD8870083.1"/>
    <property type="molecule type" value="Genomic_DNA"/>
</dbReference>